<keyword evidence="4 6" id="KW-0274">FAD</keyword>
<evidence type="ECO:0000256" key="6">
    <source>
        <dbReference type="RuleBase" id="RU362125"/>
    </source>
</evidence>
<keyword evidence="5 6" id="KW-0560">Oxidoreductase</keyword>
<evidence type="ECO:0000256" key="3">
    <source>
        <dbReference type="ARBA" id="ARBA00022630"/>
    </source>
</evidence>
<evidence type="ECO:0000256" key="4">
    <source>
        <dbReference type="ARBA" id="ARBA00022827"/>
    </source>
</evidence>
<evidence type="ECO:0000259" key="8">
    <source>
        <dbReference type="Pfam" id="PF02770"/>
    </source>
</evidence>
<dbReference type="RefSeq" id="WP_023547385.1">
    <property type="nucleotide sequence ID" value="NZ_CM002285.1"/>
</dbReference>
<evidence type="ECO:0000313" key="11">
    <source>
        <dbReference type="Proteomes" id="UP000017984"/>
    </source>
</evidence>
<evidence type="ECO:0000256" key="2">
    <source>
        <dbReference type="ARBA" id="ARBA00009347"/>
    </source>
</evidence>
<dbReference type="InterPro" id="IPR013786">
    <property type="entry name" value="AcylCoA_DH/ox_N"/>
</dbReference>
<dbReference type="EMBL" id="AWQX01000149">
    <property type="protein sequence ID" value="EST31223.1"/>
    <property type="molecule type" value="Genomic_DNA"/>
</dbReference>
<dbReference type="Pfam" id="PF00441">
    <property type="entry name" value="Acyl-CoA_dh_1"/>
    <property type="match status" value="1"/>
</dbReference>
<dbReference type="OrthoDB" id="2986495at2"/>
<gene>
    <name evidence="10" type="ORF">M878_17105</name>
</gene>
<dbReference type="InterPro" id="IPR036250">
    <property type="entry name" value="AcylCo_DH-like_C"/>
</dbReference>
<proteinExistence type="inferred from homology"/>
<dbReference type="Gene3D" id="1.20.140.10">
    <property type="entry name" value="Butyryl-CoA Dehydrogenase, subunit A, domain 3"/>
    <property type="match status" value="1"/>
</dbReference>
<feature type="domain" description="Acyl-CoA dehydrogenase/oxidase N-terminal" evidence="9">
    <location>
        <begin position="18"/>
        <end position="93"/>
    </location>
</feature>
<dbReference type="STRING" id="1352936.M878_17105"/>
<evidence type="ECO:0000256" key="1">
    <source>
        <dbReference type="ARBA" id="ARBA00001974"/>
    </source>
</evidence>
<dbReference type="PATRIC" id="fig|1352936.5.peg.3595"/>
<comment type="similarity">
    <text evidence="2 6">Belongs to the acyl-CoA dehydrogenase family.</text>
</comment>
<evidence type="ECO:0000259" key="9">
    <source>
        <dbReference type="Pfam" id="PF02771"/>
    </source>
</evidence>
<sequence length="394" mass="41383">MAVEPAVPAELLDRATALTESLAPLAADVDTGATDGTAGLKLLKDAGLLRLLVPRDSGGDGLSFAQYTRILEVLGARDAATALALNMHNVSIGALCEAAGGRLGTAGRSFADWAFREITEHDRMFASATSEAGSGAKLRGVRTTYRRNDGGYVLEGQKSFVSLAGVADYYVVAARDAAEEAENEVSHFVVAATDEGVAFGTPWPGQALAGTHTAGMTLDGVRVGRERLFLGVEGMSLFKLVREPHWMVSGYTGAYLGLAGAILRELTESVRTSPARAASPVVVRELGRLSIRLTAARALTYAACAEVDMARGTQGTNAGVHAAKYAVGELLADLVASAPQLVGTAALDRRRPLQRYLREAPFCSVMPAKPDECLAYVGKTALGVNLADARAFDW</sequence>
<dbReference type="Proteomes" id="UP000017984">
    <property type="component" value="Chromosome"/>
</dbReference>
<dbReference type="SUPFAM" id="SSF56645">
    <property type="entry name" value="Acyl-CoA dehydrogenase NM domain-like"/>
    <property type="match status" value="1"/>
</dbReference>
<dbReference type="PANTHER" id="PTHR43884">
    <property type="entry name" value="ACYL-COA DEHYDROGENASE"/>
    <property type="match status" value="1"/>
</dbReference>
<dbReference type="PIRSF" id="PIRSF016578">
    <property type="entry name" value="HsaA"/>
    <property type="match status" value="1"/>
</dbReference>
<dbReference type="InterPro" id="IPR046373">
    <property type="entry name" value="Acyl-CoA_Oxase/DH_mid-dom_sf"/>
</dbReference>
<comment type="cofactor">
    <cofactor evidence="1 6">
        <name>FAD</name>
        <dbReference type="ChEBI" id="CHEBI:57692"/>
    </cofactor>
</comment>
<dbReference type="CDD" id="cd00567">
    <property type="entry name" value="ACAD"/>
    <property type="match status" value="1"/>
</dbReference>
<keyword evidence="3 6" id="KW-0285">Flavoprotein</keyword>
<organism evidence="10 11">
    <name type="scientific">Streptomyces roseochromogenus subsp. oscitans DS 12.976</name>
    <dbReference type="NCBI Taxonomy" id="1352936"/>
    <lineage>
        <taxon>Bacteria</taxon>
        <taxon>Bacillati</taxon>
        <taxon>Actinomycetota</taxon>
        <taxon>Actinomycetes</taxon>
        <taxon>Kitasatosporales</taxon>
        <taxon>Streptomycetaceae</taxon>
        <taxon>Streptomyces</taxon>
    </lineage>
</organism>
<evidence type="ECO:0008006" key="12">
    <source>
        <dbReference type="Google" id="ProtNLM"/>
    </source>
</evidence>
<dbReference type="SUPFAM" id="SSF47203">
    <property type="entry name" value="Acyl-CoA dehydrogenase C-terminal domain-like"/>
    <property type="match status" value="1"/>
</dbReference>
<dbReference type="AlphaFoldDB" id="V6KGR0"/>
<reference evidence="10 11" key="1">
    <citation type="journal article" date="2014" name="Genome Announc.">
        <title>Draft Genome Sequence of Streptomyces roseochromogenes subsp. oscitans DS 12.976, Producer of the Aminocoumarin Antibiotic Clorobiocin.</title>
        <authorList>
            <person name="Ruckert C."/>
            <person name="Kalinowski J."/>
            <person name="Heide L."/>
            <person name="Apel A.K."/>
        </authorList>
    </citation>
    <scope>NUCLEOTIDE SEQUENCE [LARGE SCALE GENOMIC DNA]</scope>
    <source>
        <strain evidence="10 11">DS 12.976</strain>
    </source>
</reference>
<comment type="caution">
    <text evidence="10">The sequence shown here is derived from an EMBL/GenBank/DDBJ whole genome shotgun (WGS) entry which is preliminary data.</text>
</comment>
<dbReference type="GO" id="GO:0050660">
    <property type="term" value="F:flavin adenine dinucleotide binding"/>
    <property type="evidence" value="ECO:0007669"/>
    <property type="project" value="InterPro"/>
</dbReference>
<dbReference type="InterPro" id="IPR006091">
    <property type="entry name" value="Acyl-CoA_Oxase/DH_mid-dom"/>
</dbReference>
<protein>
    <recommendedName>
        <fullName evidence="12">Acyl-CoA dehydrogenase</fullName>
    </recommendedName>
</protein>
<dbReference type="Gene3D" id="2.40.110.10">
    <property type="entry name" value="Butyryl-CoA Dehydrogenase, subunit A, domain 2"/>
    <property type="match status" value="1"/>
</dbReference>
<feature type="domain" description="Acyl-CoA oxidase/dehydrogenase middle" evidence="8">
    <location>
        <begin position="127"/>
        <end position="221"/>
    </location>
</feature>
<dbReference type="Gene3D" id="1.10.540.10">
    <property type="entry name" value="Acyl-CoA dehydrogenase/oxidase, N-terminal domain"/>
    <property type="match status" value="1"/>
</dbReference>
<evidence type="ECO:0000313" key="10">
    <source>
        <dbReference type="EMBL" id="EST31223.1"/>
    </source>
</evidence>
<dbReference type="Pfam" id="PF02771">
    <property type="entry name" value="Acyl-CoA_dh_N"/>
    <property type="match status" value="1"/>
</dbReference>
<keyword evidence="11" id="KW-1185">Reference proteome</keyword>
<dbReference type="InterPro" id="IPR009075">
    <property type="entry name" value="AcylCo_DH/oxidase_C"/>
</dbReference>
<name>V6KGR0_STRRC</name>
<dbReference type="InterPro" id="IPR009100">
    <property type="entry name" value="AcylCoA_DH/oxidase_NM_dom_sf"/>
</dbReference>
<accession>V6KGR0</accession>
<dbReference type="PANTHER" id="PTHR43884:SF25">
    <property type="entry name" value="ACYL-COA DEHYDROGENASE YDBM-RELATED"/>
    <property type="match status" value="1"/>
</dbReference>
<dbReference type="InterPro" id="IPR037069">
    <property type="entry name" value="AcylCoA_DH/ox_N_sf"/>
</dbReference>
<evidence type="ECO:0000259" key="7">
    <source>
        <dbReference type="Pfam" id="PF00441"/>
    </source>
</evidence>
<dbReference type="GO" id="GO:0003995">
    <property type="term" value="F:acyl-CoA dehydrogenase activity"/>
    <property type="evidence" value="ECO:0007669"/>
    <property type="project" value="TreeGrafter"/>
</dbReference>
<dbReference type="Pfam" id="PF02770">
    <property type="entry name" value="Acyl-CoA_dh_M"/>
    <property type="match status" value="1"/>
</dbReference>
<evidence type="ECO:0000256" key="5">
    <source>
        <dbReference type="ARBA" id="ARBA00023002"/>
    </source>
</evidence>
<dbReference type="HOGENOM" id="CLU_018204_3_2_11"/>
<feature type="domain" description="Acyl-CoA dehydrogenase/oxidase C-terminal" evidence="7">
    <location>
        <begin position="254"/>
        <end position="362"/>
    </location>
</feature>